<evidence type="ECO:0000313" key="7">
    <source>
        <dbReference type="EMBL" id="EEN82642.1"/>
    </source>
</evidence>
<feature type="transmembrane region" description="Helical" evidence="5">
    <location>
        <begin position="107"/>
        <end position="127"/>
    </location>
</feature>
<sequence>MNTTKQRAWQHALEGFTPQLFKCFRGYTTERLTKDIMAGVIVGIVALPLAIAFGIASGVSPEVGLTTAIIGGFIVSFLGGSSVQIGGPTGAFIVIVYGIIQQHGIEGLAIATLIAGLILILVGVLRLGSVIRFIPYPIIVGFTSGIAVTIFSTQIKDLFGLTTEALPGDFIGKWSVYFESFGTLDWATALIGIATVALVFLFPKISKKIPGSLVAIIVMTLVVYLLQRDTTVSGLETIGDRFTFSSKLPEIHPLKLDFATIQELLPSGFTIAMLGAIESLLSASVADGAIGEKHNSNVELVAQGVANVVVPFVGGIPVTGAIARTMTNIKNGGRTPIAGLVHAVVLLLIMLFLGPLTAYIPMACLAGILVVVSYNMSEWKSFLAILHGPKGDIVVLVVTFVLTVMLDLTIAIEIGMLLSMLLFMRRTYLASDVVRHDRVVPLDNEVAQTSSEEPLEVPQGVEIFEIQGPFFFGIANRFEEVTKFVARKPKVRILRMRRVPFVDATGAHNLAIMAEKCRAAGIVLVLSGVREEVHETLEKSGIAAQIGEENICRDIHLALQHAHTLLQAAPIAE</sequence>
<accession>C3JAY8</accession>
<keyword evidence="4 5" id="KW-0472">Membrane</keyword>
<dbReference type="eggNOG" id="COG0659">
    <property type="taxonomic scope" value="Bacteria"/>
</dbReference>
<evidence type="ECO:0000256" key="2">
    <source>
        <dbReference type="ARBA" id="ARBA00022692"/>
    </source>
</evidence>
<dbReference type="GO" id="GO:0016020">
    <property type="term" value="C:membrane"/>
    <property type="evidence" value="ECO:0007669"/>
    <property type="project" value="UniProtKB-SubCell"/>
</dbReference>
<dbReference type="AlphaFoldDB" id="C3JAY8"/>
<feature type="transmembrane region" description="Helical" evidence="5">
    <location>
        <begin position="393"/>
        <end position="418"/>
    </location>
</feature>
<feature type="transmembrane region" description="Helical" evidence="5">
    <location>
        <begin position="36"/>
        <end position="56"/>
    </location>
</feature>
<dbReference type="Gene3D" id="3.30.750.24">
    <property type="entry name" value="STAS domain"/>
    <property type="match status" value="1"/>
</dbReference>
<gene>
    <name evidence="7" type="primary">sulP</name>
    <name evidence="7" type="ORF">POREN0001_0380</name>
</gene>
<feature type="transmembrane region" description="Helical" evidence="5">
    <location>
        <begin position="340"/>
        <end position="373"/>
    </location>
</feature>
<dbReference type="CDD" id="cd07042">
    <property type="entry name" value="STAS_SulP_like_sulfate_transporter"/>
    <property type="match status" value="1"/>
</dbReference>
<dbReference type="Pfam" id="PF00916">
    <property type="entry name" value="Sulfate_transp"/>
    <property type="match status" value="1"/>
</dbReference>
<feature type="transmembrane region" description="Helical" evidence="5">
    <location>
        <begin position="209"/>
        <end position="226"/>
    </location>
</feature>
<dbReference type="Pfam" id="PF01740">
    <property type="entry name" value="STAS"/>
    <property type="match status" value="1"/>
</dbReference>
<keyword evidence="8" id="KW-1185">Reference proteome</keyword>
<keyword evidence="2 5" id="KW-0812">Transmembrane</keyword>
<evidence type="ECO:0000256" key="1">
    <source>
        <dbReference type="ARBA" id="ARBA00004141"/>
    </source>
</evidence>
<organism evidence="7 8">
    <name type="scientific">Porphyromonas endodontalis (strain ATCC 35406 / DSM 24491 / JCM 8526 / CCUG 16442 / BCRC 14492 / NCTC 13058 / HG 370)</name>
    <name type="common">Bacteroides endodontalis</name>
    <dbReference type="NCBI Taxonomy" id="553175"/>
    <lineage>
        <taxon>Bacteria</taxon>
        <taxon>Pseudomonadati</taxon>
        <taxon>Bacteroidota</taxon>
        <taxon>Bacteroidia</taxon>
        <taxon>Bacteroidales</taxon>
        <taxon>Porphyromonadaceae</taxon>
        <taxon>Porphyromonas</taxon>
    </lineage>
</organism>
<dbReference type="PANTHER" id="PTHR11814">
    <property type="entry name" value="SULFATE TRANSPORTER"/>
    <property type="match status" value="1"/>
</dbReference>
<dbReference type="STRING" id="553175.POREN0001_0380"/>
<evidence type="ECO:0000259" key="6">
    <source>
        <dbReference type="PROSITE" id="PS50801"/>
    </source>
</evidence>
<dbReference type="InterPro" id="IPR002645">
    <property type="entry name" value="STAS_dom"/>
</dbReference>
<dbReference type="SUPFAM" id="SSF52091">
    <property type="entry name" value="SpoIIaa-like"/>
    <property type="match status" value="1"/>
</dbReference>
<dbReference type="GeneID" id="93365361"/>
<evidence type="ECO:0000313" key="8">
    <source>
        <dbReference type="Proteomes" id="UP000004295"/>
    </source>
</evidence>
<dbReference type="EMBL" id="ACNN01000020">
    <property type="protein sequence ID" value="EEN82642.1"/>
    <property type="molecule type" value="Genomic_DNA"/>
</dbReference>
<dbReference type="RefSeq" id="WP_004333523.1">
    <property type="nucleotide sequence ID" value="NZ_ACNN01000020.1"/>
</dbReference>
<dbReference type="InterPro" id="IPR011547">
    <property type="entry name" value="SLC26A/SulP_dom"/>
</dbReference>
<feature type="domain" description="STAS" evidence="6">
    <location>
        <begin position="451"/>
        <end position="562"/>
    </location>
</feature>
<dbReference type="PROSITE" id="PS50801">
    <property type="entry name" value="STAS"/>
    <property type="match status" value="1"/>
</dbReference>
<keyword evidence="3 5" id="KW-1133">Transmembrane helix</keyword>
<evidence type="ECO:0000256" key="3">
    <source>
        <dbReference type="ARBA" id="ARBA00022989"/>
    </source>
</evidence>
<comment type="caution">
    <text evidence="7">The sequence shown here is derived from an EMBL/GenBank/DDBJ whole genome shotgun (WGS) entry which is preliminary data.</text>
</comment>
<feature type="transmembrane region" description="Helical" evidence="5">
    <location>
        <begin position="133"/>
        <end position="151"/>
    </location>
</feature>
<dbReference type="Proteomes" id="UP000004295">
    <property type="component" value="Unassembled WGS sequence"/>
</dbReference>
<protein>
    <submittedName>
        <fullName evidence="7">Sulfate permease</fullName>
    </submittedName>
</protein>
<dbReference type="NCBIfam" id="TIGR00815">
    <property type="entry name" value="sulP"/>
    <property type="match status" value="1"/>
</dbReference>
<dbReference type="GO" id="GO:0055085">
    <property type="term" value="P:transmembrane transport"/>
    <property type="evidence" value="ECO:0007669"/>
    <property type="project" value="InterPro"/>
</dbReference>
<dbReference type="InterPro" id="IPR036513">
    <property type="entry name" value="STAS_dom_sf"/>
</dbReference>
<proteinExistence type="predicted"/>
<feature type="transmembrane region" description="Helical" evidence="5">
    <location>
        <begin position="68"/>
        <end position="100"/>
    </location>
</feature>
<reference evidence="7 8" key="1">
    <citation type="submission" date="2009-04" db="EMBL/GenBank/DDBJ databases">
        <authorList>
            <person name="Sebastian Y."/>
            <person name="Madupu R."/>
            <person name="Durkin A.S."/>
            <person name="Torralba M."/>
            <person name="Methe B."/>
            <person name="Sutton G.G."/>
            <person name="Strausberg R.L."/>
            <person name="Nelson K.E."/>
        </authorList>
    </citation>
    <scope>NUCLEOTIDE SEQUENCE [LARGE SCALE GENOMIC DNA]</scope>
    <source>
        <strain evidence="8">ATCC 35406 / BCRC 14492 / JCM 8526 / NCTC 13058 / HG 370</strain>
    </source>
</reference>
<comment type="subcellular location">
    <subcellularLocation>
        <location evidence="1">Membrane</location>
        <topology evidence="1">Multi-pass membrane protein</topology>
    </subcellularLocation>
</comment>
<evidence type="ECO:0000256" key="5">
    <source>
        <dbReference type="SAM" id="Phobius"/>
    </source>
</evidence>
<feature type="transmembrane region" description="Helical" evidence="5">
    <location>
        <begin position="183"/>
        <end position="203"/>
    </location>
</feature>
<name>C3JAY8_POREA</name>
<evidence type="ECO:0000256" key="4">
    <source>
        <dbReference type="ARBA" id="ARBA00023136"/>
    </source>
</evidence>
<dbReference type="InterPro" id="IPR001902">
    <property type="entry name" value="SLC26A/SulP_fam"/>
</dbReference>